<dbReference type="InParanoid" id="A0A1Z5SXK3"/>
<dbReference type="EMBL" id="MUNK01000200">
    <property type="protein sequence ID" value="OTA25604.1"/>
    <property type="molecule type" value="Genomic_DNA"/>
</dbReference>
<reference evidence="1 2" key="1">
    <citation type="submission" date="2017-01" db="EMBL/GenBank/DDBJ databases">
        <title>The recent genome duplication of the halophilic yeast Hortaea werneckii: insights from long-read sequencing.</title>
        <authorList>
            <person name="Sinha S."/>
            <person name="Flibotte S."/>
            <person name="Neira M."/>
            <person name="Lenassi M."/>
            <person name="Gostincar C."/>
            <person name="Stajich J.E."/>
            <person name="Nislow C.E."/>
        </authorList>
    </citation>
    <scope>NUCLEOTIDE SEQUENCE [LARGE SCALE GENOMIC DNA]</scope>
    <source>
        <strain evidence="1 2">EXF-2000</strain>
    </source>
</reference>
<accession>A0A1Z5SXK3</accession>
<protein>
    <submittedName>
        <fullName evidence="1">Uncharacterized protein</fullName>
    </submittedName>
</protein>
<dbReference type="STRING" id="1157616.A0A1Z5SXK3"/>
<dbReference type="Proteomes" id="UP000194280">
    <property type="component" value="Unassembled WGS sequence"/>
</dbReference>
<keyword evidence="2" id="KW-1185">Reference proteome</keyword>
<organism evidence="1 2">
    <name type="scientific">Hortaea werneckii EXF-2000</name>
    <dbReference type="NCBI Taxonomy" id="1157616"/>
    <lineage>
        <taxon>Eukaryota</taxon>
        <taxon>Fungi</taxon>
        <taxon>Dikarya</taxon>
        <taxon>Ascomycota</taxon>
        <taxon>Pezizomycotina</taxon>
        <taxon>Dothideomycetes</taxon>
        <taxon>Dothideomycetidae</taxon>
        <taxon>Mycosphaerellales</taxon>
        <taxon>Teratosphaeriaceae</taxon>
        <taxon>Hortaea</taxon>
    </lineage>
</organism>
<feature type="non-terminal residue" evidence="1">
    <location>
        <position position="91"/>
    </location>
</feature>
<dbReference type="VEuPathDB" id="FungiDB:BTJ68_11256"/>
<gene>
    <name evidence="1" type="ORF">BTJ68_11256</name>
</gene>
<comment type="caution">
    <text evidence="1">The sequence shown here is derived from an EMBL/GenBank/DDBJ whole genome shotgun (WGS) entry which is preliminary data.</text>
</comment>
<name>A0A1Z5SXK3_HORWE</name>
<sequence length="91" mass="10171">MAASPYERAKESVEFLRLKLPEQLASHALPSSAAQASAASRRRSMMVSGRNGITRMCRIFHFLQFPVHEGKLIFSTMGQRQVRVVLLVGRA</sequence>
<dbReference type="AlphaFoldDB" id="A0A1Z5SXK3"/>
<evidence type="ECO:0000313" key="1">
    <source>
        <dbReference type="EMBL" id="OTA25604.1"/>
    </source>
</evidence>
<proteinExistence type="predicted"/>
<evidence type="ECO:0000313" key="2">
    <source>
        <dbReference type="Proteomes" id="UP000194280"/>
    </source>
</evidence>